<dbReference type="InterPro" id="IPR001000">
    <property type="entry name" value="GH10_dom"/>
</dbReference>
<evidence type="ECO:0000256" key="7">
    <source>
        <dbReference type="ARBA" id="ARBA00023295"/>
    </source>
</evidence>
<name>A0ABW3YBG5_9ACTN</name>
<keyword evidence="5 9" id="KW-0378">Hydrolase</keyword>
<dbReference type="EC" id="3.2.1.8" evidence="9"/>
<accession>A0ABW3YBG5</accession>
<dbReference type="PROSITE" id="PS51760">
    <property type="entry name" value="GH10_2"/>
    <property type="match status" value="1"/>
</dbReference>
<dbReference type="InterPro" id="IPR044846">
    <property type="entry name" value="GH10"/>
</dbReference>
<organism evidence="11 12">
    <name type="scientific">Micromonospora sonneratiae</name>
    <dbReference type="NCBI Taxonomy" id="1184706"/>
    <lineage>
        <taxon>Bacteria</taxon>
        <taxon>Bacillati</taxon>
        <taxon>Actinomycetota</taxon>
        <taxon>Actinomycetes</taxon>
        <taxon>Micromonosporales</taxon>
        <taxon>Micromonosporaceae</taxon>
        <taxon>Micromonospora</taxon>
    </lineage>
</organism>
<evidence type="ECO:0000259" key="10">
    <source>
        <dbReference type="PROSITE" id="PS51760"/>
    </source>
</evidence>
<dbReference type="RefSeq" id="WP_377568449.1">
    <property type="nucleotide sequence ID" value="NZ_JBHTMP010000008.1"/>
</dbReference>
<comment type="similarity">
    <text evidence="2 9">Belongs to the glycosyl hydrolase 10 (cellulase F) family.</text>
</comment>
<proteinExistence type="inferred from homology"/>
<keyword evidence="7 9" id="KW-0326">Glycosidase</keyword>
<sequence length="325" mass="36162">MPDWPALRSLMPSNVRIGTAVDGRVLATDARYRAVLGRDFNAATAENAMKWSQLQPTPGTYVWQVSDDLVAFAEENGLAMYGHTLVWHSSVPSWVSESWSAEELGELLRQHVTAVVSRYRGKIWAWDVVNEVLDEDGSLRDTIWLRKLGPDYIADAFRWAHAADPDARLFINDYGTEGRTRKADGLLRLVSKLRASGVPIHGVGFQSHLQWDKAPVEVAGNLRRFADRGLSVAITELDVRIQLPVTPERLARQAMLYEQMLAACLAVSTCESFTLWGFTDARSWIPYNYPGYGAACLFDSEMKPKLAHSALVDALREDRTGAPGG</sequence>
<evidence type="ECO:0000256" key="6">
    <source>
        <dbReference type="ARBA" id="ARBA00023277"/>
    </source>
</evidence>
<reference evidence="12" key="1">
    <citation type="journal article" date="2019" name="Int. J. Syst. Evol. Microbiol.">
        <title>The Global Catalogue of Microorganisms (GCM) 10K type strain sequencing project: providing services to taxonomists for standard genome sequencing and annotation.</title>
        <authorList>
            <consortium name="The Broad Institute Genomics Platform"/>
            <consortium name="The Broad Institute Genome Sequencing Center for Infectious Disease"/>
            <person name="Wu L."/>
            <person name="Ma J."/>
        </authorList>
    </citation>
    <scope>NUCLEOTIDE SEQUENCE [LARGE SCALE GENOMIC DNA]</scope>
    <source>
        <strain evidence="12">JCM 31037</strain>
    </source>
</reference>
<keyword evidence="8 9" id="KW-0624">Polysaccharide degradation</keyword>
<dbReference type="SMART" id="SM00633">
    <property type="entry name" value="Glyco_10"/>
    <property type="match status" value="1"/>
</dbReference>
<comment type="caution">
    <text evidence="11">The sequence shown here is derived from an EMBL/GenBank/DDBJ whole genome shotgun (WGS) entry which is preliminary data.</text>
</comment>
<evidence type="ECO:0000256" key="8">
    <source>
        <dbReference type="ARBA" id="ARBA00023326"/>
    </source>
</evidence>
<dbReference type="Proteomes" id="UP001597260">
    <property type="component" value="Unassembled WGS sequence"/>
</dbReference>
<evidence type="ECO:0000256" key="1">
    <source>
        <dbReference type="ARBA" id="ARBA00000681"/>
    </source>
</evidence>
<keyword evidence="6 9" id="KW-0119">Carbohydrate metabolism</keyword>
<dbReference type="EMBL" id="JBHTMP010000008">
    <property type="protein sequence ID" value="MFD1320936.1"/>
    <property type="molecule type" value="Genomic_DNA"/>
</dbReference>
<evidence type="ECO:0000313" key="11">
    <source>
        <dbReference type="EMBL" id="MFD1320936.1"/>
    </source>
</evidence>
<keyword evidence="3" id="KW-0858">Xylan degradation</keyword>
<dbReference type="PANTHER" id="PTHR31490:SF88">
    <property type="entry name" value="BETA-XYLANASE"/>
    <property type="match status" value="1"/>
</dbReference>
<dbReference type="Gene3D" id="3.20.20.80">
    <property type="entry name" value="Glycosidases"/>
    <property type="match status" value="1"/>
</dbReference>
<evidence type="ECO:0000256" key="3">
    <source>
        <dbReference type="ARBA" id="ARBA00022651"/>
    </source>
</evidence>
<dbReference type="SUPFAM" id="SSF51445">
    <property type="entry name" value="(Trans)glycosidases"/>
    <property type="match status" value="1"/>
</dbReference>
<comment type="catalytic activity">
    <reaction evidence="1 9">
        <text>Endohydrolysis of (1-&gt;4)-beta-D-xylosidic linkages in xylans.</text>
        <dbReference type="EC" id="3.2.1.8"/>
    </reaction>
</comment>
<dbReference type="Pfam" id="PF00331">
    <property type="entry name" value="Glyco_hydro_10"/>
    <property type="match status" value="1"/>
</dbReference>
<evidence type="ECO:0000256" key="9">
    <source>
        <dbReference type="RuleBase" id="RU361174"/>
    </source>
</evidence>
<dbReference type="InterPro" id="IPR017853">
    <property type="entry name" value="GH"/>
</dbReference>
<keyword evidence="4" id="KW-0732">Signal</keyword>
<evidence type="ECO:0000256" key="2">
    <source>
        <dbReference type="ARBA" id="ARBA00007495"/>
    </source>
</evidence>
<gene>
    <name evidence="11" type="ORF">ACFQ4H_07540</name>
</gene>
<keyword evidence="12" id="KW-1185">Reference proteome</keyword>
<evidence type="ECO:0000313" key="12">
    <source>
        <dbReference type="Proteomes" id="UP001597260"/>
    </source>
</evidence>
<feature type="domain" description="GH10" evidence="10">
    <location>
        <begin position="1"/>
        <end position="314"/>
    </location>
</feature>
<evidence type="ECO:0000256" key="4">
    <source>
        <dbReference type="ARBA" id="ARBA00022729"/>
    </source>
</evidence>
<protein>
    <recommendedName>
        <fullName evidence="9">Beta-xylanase</fullName>
        <ecNumber evidence="9">3.2.1.8</ecNumber>
    </recommendedName>
</protein>
<dbReference type="PANTHER" id="PTHR31490">
    <property type="entry name" value="GLYCOSYL HYDROLASE"/>
    <property type="match status" value="1"/>
</dbReference>
<dbReference type="PRINTS" id="PR00134">
    <property type="entry name" value="GLHYDRLASE10"/>
</dbReference>
<evidence type="ECO:0000256" key="5">
    <source>
        <dbReference type="ARBA" id="ARBA00022801"/>
    </source>
</evidence>